<dbReference type="GO" id="GO:0044874">
    <property type="term" value="P:lipoprotein localization to outer membrane"/>
    <property type="evidence" value="ECO:0007669"/>
    <property type="project" value="TreeGrafter"/>
</dbReference>
<dbReference type="InterPro" id="IPR003838">
    <property type="entry name" value="ABC3_permease_C"/>
</dbReference>
<evidence type="ECO:0000256" key="1">
    <source>
        <dbReference type="ARBA" id="ARBA00004651"/>
    </source>
</evidence>
<proteinExistence type="predicted"/>
<dbReference type="GO" id="GO:0098797">
    <property type="term" value="C:plasma membrane protein complex"/>
    <property type="evidence" value="ECO:0007669"/>
    <property type="project" value="TreeGrafter"/>
</dbReference>
<keyword evidence="2" id="KW-1003">Cell membrane</keyword>
<protein>
    <submittedName>
        <fullName evidence="8">ABC transporter, permease protein</fullName>
    </submittedName>
</protein>
<evidence type="ECO:0000256" key="2">
    <source>
        <dbReference type="ARBA" id="ARBA00022475"/>
    </source>
</evidence>
<feature type="transmembrane region" description="Helical" evidence="6">
    <location>
        <begin position="353"/>
        <end position="379"/>
    </location>
</feature>
<keyword evidence="5 6" id="KW-0472">Membrane</keyword>
<feature type="transmembrane region" description="Helical" evidence="6">
    <location>
        <begin position="251"/>
        <end position="275"/>
    </location>
</feature>
<feature type="domain" description="ABC3 transporter permease C-terminal" evidence="7">
    <location>
        <begin position="261"/>
        <end position="387"/>
    </location>
</feature>
<gene>
    <name evidence="8" type="ORF">MNB_SV-6-612</name>
</gene>
<evidence type="ECO:0000256" key="4">
    <source>
        <dbReference type="ARBA" id="ARBA00022989"/>
    </source>
</evidence>
<keyword evidence="3 6" id="KW-0812">Transmembrane</keyword>
<reference evidence="8" key="1">
    <citation type="submission" date="2016-10" db="EMBL/GenBank/DDBJ databases">
        <authorList>
            <person name="de Groot N.N."/>
        </authorList>
    </citation>
    <scope>NUCLEOTIDE SEQUENCE</scope>
</reference>
<dbReference type="PANTHER" id="PTHR30489:SF0">
    <property type="entry name" value="LIPOPROTEIN-RELEASING SYSTEM TRANSMEMBRANE PROTEIN LOLE"/>
    <property type="match status" value="1"/>
</dbReference>
<dbReference type="Pfam" id="PF02687">
    <property type="entry name" value="FtsX"/>
    <property type="match status" value="1"/>
</dbReference>
<dbReference type="AlphaFoldDB" id="A0A1W1CC36"/>
<dbReference type="InterPro" id="IPR051447">
    <property type="entry name" value="Lipoprotein-release_system"/>
</dbReference>
<organism evidence="8">
    <name type="scientific">hydrothermal vent metagenome</name>
    <dbReference type="NCBI Taxonomy" id="652676"/>
    <lineage>
        <taxon>unclassified sequences</taxon>
        <taxon>metagenomes</taxon>
        <taxon>ecological metagenomes</taxon>
    </lineage>
</organism>
<name>A0A1W1CC36_9ZZZZ</name>
<dbReference type="PANTHER" id="PTHR30489">
    <property type="entry name" value="LIPOPROTEIN-RELEASING SYSTEM TRANSMEMBRANE PROTEIN LOLE"/>
    <property type="match status" value="1"/>
</dbReference>
<evidence type="ECO:0000259" key="7">
    <source>
        <dbReference type="Pfam" id="PF02687"/>
    </source>
</evidence>
<evidence type="ECO:0000256" key="5">
    <source>
        <dbReference type="ARBA" id="ARBA00023136"/>
    </source>
</evidence>
<feature type="transmembrane region" description="Helical" evidence="6">
    <location>
        <begin position="311"/>
        <end position="332"/>
    </location>
</feature>
<keyword evidence="4 6" id="KW-1133">Transmembrane helix</keyword>
<sequence length="394" mass="44582">MPNRSTFFYFLTLLLFKQRVKHIGIISISIVIISLLSSVLFVSSSLQESIKTALSNQPDFIVSRVEAGRAVDTPMEWIDKIEQIDGISSIAPRVYGRYLYEAGGRESFLVVGVDFFDEQNHKAVEKIIKDIDIKKFLSTDSMLVGEGVKRFLESRFYKDKFSFKIPDGSFKDVKIYATIPKDSNLISNDMVIMPIDLAREIFGISDELSTDITLSVPNGAEWDTILSKIHLLFYDVRVTDKREMRKAYDSLYNYKGGLFLVLYLITIVTFMLIIYQRYSMVLSSEKREIGILRAIGWSIGDVLKLKFYETLVIIIISLVLGVSIAYIYVFIFDAPIVRNIFLGSENLSNSISFMPVVDMGVLSSIALLYAVPLLVAVLIPVWKIAVTSPKEAML</sequence>
<accession>A0A1W1CC36</accession>
<feature type="transmembrane region" description="Helical" evidence="6">
    <location>
        <begin position="20"/>
        <end position="42"/>
    </location>
</feature>
<evidence type="ECO:0000313" key="8">
    <source>
        <dbReference type="EMBL" id="SFV63398.1"/>
    </source>
</evidence>
<dbReference type="EMBL" id="FPHC01000067">
    <property type="protein sequence ID" value="SFV63398.1"/>
    <property type="molecule type" value="Genomic_DNA"/>
</dbReference>
<evidence type="ECO:0000256" key="6">
    <source>
        <dbReference type="SAM" id="Phobius"/>
    </source>
</evidence>
<comment type="subcellular location">
    <subcellularLocation>
        <location evidence="1">Cell membrane</location>
        <topology evidence="1">Multi-pass membrane protein</topology>
    </subcellularLocation>
</comment>
<evidence type="ECO:0000256" key="3">
    <source>
        <dbReference type="ARBA" id="ARBA00022692"/>
    </source>
</evidence>